<organism evidence="2 3">
    <name type="scientific">Dermatophagoides pteronyssinus</name>
    <name type="common">European house dust mite</name>
    <dbReference type="NCBI Taxonomy" id="6956"/>
    <lineage>
        <taxon>Eukaryota</taxon>
        <taxon>Metazoa</taxon>
        <taxon>Ecdysozoa</taxon>
        <taxon>Arthropoda</taxon>
        <taxon>Chelicerata</taxon>
        <taxon>Arachnida</taxon>
        <taxon>Acari</taxon>
        <taxon>Acariformes</taxon>
        <taxon>Sarcoptiformes</taxon>
        <taxon>Astigmata</taxon>
        <taxon>Psoroptidia</taxon>
        <taxon>Analgoidea</taxon>
        <taxon>Pyroglyphidae</taxon>
        <taxon>Dermatophagoidinae</taxon>
        <taxon>Dermatophagoides</taxon>
    </lineage>
</organism>
<evidence type="ECO:0000256" key="1">
    <source>
        <dbReference type="SAM" id="MobiDB-lite"/>
    </source>
</evidence>
<feature type="region of interest" description="Disordered" evidence="1">
    <location>
        <begin position="1"/>
        <end position="27"/>
    </location>
</feature>
<keyword evidence="3" id="KW-1185">Reference proteome</keyword>
<gene>
    <name evidence="2" type="ORF">DERP_004388</name>
</gene>
<comment type="caution">
    <text evidence="2">The sequence shown here is derived from an EMBL/GenBank/DDBJ whole genome shotgun (WGS) entry which is preliminary data.</text>
</comment>
<feature type="compositionally biased region" description="Polar residues" evidence="1">
    <location>
        <begin position="130"/>
        <end position="139"/>
    </location>
</feature>
<proteinExistence type="predicted"/>
<evidence type="ECO:0000313" key="2">
    <source>
        <dbReference type="EMBL" id="KAH9424206.1"/>
    </source>
</evidence>
<evidence type="ECO:0000313" key="3">
    <source>
        <dbReference type="Proteomes" id="UP000887458"/>
    </source>
</evidence>
<reference evidence="2 3" key="1">
    <citation type="journal article" date="2018" name="J. Allergy Clin. Immunol.">
        <title>High-quality assembly of Dermatophagoides pteronyssinus genome and transcriptome reveals a wide range of novel allergens.</title>
        <authorList>
            <person name="Liu X.Y."/>
            <person name="Yang K.Y."/>
            <person name="Wang M.Q."/>
            <person name="Kwok J.S."/>
            <person name="Zeng X."/>
            <person name="Yang Z."/>
            <person name="Xiao X.J."/>
            <person name="Lau C.P."/>
            <person name="Li Y."/>
            <person name="Huang Z.M."/>
            <person name="Ba J.G."/>
            <person name="Yim A.K."/>
            <person name="Ouyang C.Y."/>
            <person name="Ngai S.M."/>
            <person name="Chan T.F."/>
            <person name="Leung E.L."/>
            <person name="Liu L."/>
            <person name="Liu Z.G."/>
            <person name="Tsui S.K."/>
        </authorList>
    </citation>
    <scope>NUCLEOTIDE SEQUENCE [LARGE SCALE GENOMIC DNA]</scope>
    <source>
        <strain evidence="2">Derp</strain>
    </source>
</reference>
<accession>A0ABQ8JNM4</accession>
<dbReference type="EMBL" id="NJHN03000029">
    <property type="protein sequence ID" value="KAH9424206.1"/>
    <property type="molecule type" value="Genomic_DNA"/>
</dbReference>
<feature type="compositionally biased region" description="Low complexity" evidence="1">
    <location>
        <begin position="72"/>
        <end position="94"/>
    </location>
</feature>
<reference evidence="2 3" key="2">
    <citation type="journal article" date="2022" name="Mol. Biol. Evol.">
        <title>Comparative Genomics Reveals Insights into the Divergent Evolution of Astigmatic Mites and Household Pest Adaptations.</title>
        <authorList>
            <person name="Xiong Q."/>
            <person name="Wan A.T."/>
            <person name="Liu X."/>
            <person name="Fung C.S."/>
            <person name="Xiao X."/>
            <person name="Malainual N."/>
            <person name="Hou J."/>
            <person name="Wang L."/>
            <person name="Wang M."/>
            <person name="Yang K.Y."/>
            <person name="Cui Y."/>
            <person name="Leung E.L."/>
            <person name="Nong W."/>
            <person name="Shin S.K."/>
            <person name="Au S.W."/>
            <person name="Jeong K.Y."/>
            <person name="Chew F.T."/>
            <person name="Hui J.H."/>
            <person name="Leung T.F."/>
            <person name="Tungtrongchitr A."/>
            <person name="Zhong N."/>
            <person name="Liu Z."/>
            <person name="Tsui S.K."/>
        </authorList>
    </citation>
    <scope>NUCLEOTIDE SEQUENCE [LARGE SCALE GENOMIC DNA]</scope>
    <source>
        <strain evidence="2">Derp</strain>
    </source>
</reference>
<feature type="region of interest" description="Disordered" evidence="1">
    <location>
        <begin position="72"/>
        <end position="139"/>
    </location>
</feature>
<feature type="compositionally biased region" description="Gly residues" evidence="1">
    <location>
        <begin position="9"/>
        <end position="26"/>
    </location>
</feature>
<name>A0ABQ8JNM4_DERPT</name>
<sequence>MLSRYRIEPGGGGGRIPGGGCGGAPTGGIPRPIPGGIGGIPGGIGIPGGAGIRAVKPTDGIPRPCGVMAAAAGPPTPRTAPTTGGTTTAGIPRPAGRPNPGPGMTPGTRGRPSSGGGGPSTVKDTIFWPRSNTNPSTRFSSLSMPLVPFPRILRNSSHSDSMTFMCLSNALNVPMNIRLSCSITLIL</sequence>
<protein>
    <submittedName>
        <fullName evidence="2">Uncharacterized protein</fullName>
    </submittedName>
</protein>
<dbReference type="Proteomes" id="UP000887458">
    <property type="component" value="Unassembled WGS sequence"/>
</dbReference>